<dbReference type="SUPFAM" id="SSF55804">
    <property type="entry name" value="Phoshotransferase/anion transport protein"/>
    <property type="match status" value="1"/>
</dbReference>
<feature type="domain" description="PTS EIIA type-2" evidence="1">
    <location>
        <begin position="1"/>
        <end position="148"/>
    </location>
</feature>
<dbReference type="InterPro" id="IPR016152">
    <property type="entry name" value="PTrfase/Anion_transptr"/>
</dbReference>
<proteinExistence type="predicted"/>
<dbReference type="PANTHER" id="PTHR47738">
    <property type="entry name" value="PTS SYSTEM FRUCTOSE-LIKE EIIA COMPONENT-RELATED"/>
    <property type="match status" value="1"/>
</dbReference>
<dbReference type="Gene3D" id="3.40.930.10">
    <property type="entry name" value="Mannitol-specific EII, Chain A"/>
    <property type="match status" value="1"/>
</dbReference>
<organism evidence="2 3">
    <name type="scientific">Virgibacillus halodenitrificans</name>
    <name type="common">Bacillus halodenitrificans</name>
    <dbReference type="NCBI Taxonomy" id="1482"/>
    <lineage>
        <taxon>Bacteria</taxon>
        <taxon>Bacillati</taxon>
        <taxon>Bacillota</taxon>
        <taxon>Bacilli</taxon>
        <taxon>Bacillales</taxon>
        <taxon>Bacillaceae</taxon>
        <taxon>Virgibacillus</taxon>
    </lineage>
</organism>
<dbReference type="PROSITE" id="PS51094">
    <property type="entry name" value="PTS_EIIA_TYPE_2"/>
    <property type="match status" value="1"/>
</dbReference>
<dbReference type="AlphaFoldDB" id="A0AAC9J2N7"/>
<gene>
    <name evidence="2" type="ORF">BME96_15085</name>
</gene>
<dbReference type="KEGG" id="vhl:BME96_15085"/>
<dbReference type="CDD" id="cd00211">
    <property type="entry name" value="PTS_IIA_fru"/>
    <property type="match status" value="1"/>
</dbReference>
<reference evidence="2 3" key="1">
    <citation type="submission" date="2016-11" db="EMBL/GenBank/DDBJ databases">
        <title>Complete genome sequencing of Virgibacillus halodenitrificans PDB-F2.</title>
        <authorList>
            <person name="Sun Z."/>
            <person name="Zhou Y."/>
            <person name="Li H."/>
        </authorList>
    </citation>
    <scope>NUCLEOTIDE SEQUENCE [LARGE SCALE GENOMIC DNA]</scope>
    <source>
        <strain evidence="2 3">PDB-F2</strain>
    </source>
</reference>
<protein>
    <recommendedName>
        <fullName evidence="1">PTS EIIA type-2 domain-containing protein</fullName>
    </recommendedName>
</protein>
<name>A0AAC9J2N7_VIRHA</name>
<sequence length="150" mass="17139">MRNLKDIFMMNLTVGTKEQALTAMCSMLINTGYVTADFMEEILKREQGFPTGLPVQPYGVAVPHVDSKHVIESQVVFAALKKPVVFQQMGNNQQNIDVSFIFMLAFRDPTEHLQHLQKLFLCLQDTAFMQQLNQIKNKSHLLQLINNIET</sequence>
<dbReference type="InterPro" id="IPR051541">
    <property type="entry name" value="PTS_SugarTrans_NitroReg"/>
</dbReference>
<dbReference type="PANTHER" id="PTHR47738:SF3">
    <property type="entry name" value="PHOSPHOTRANSFERASE SYSTEM MANNITOL_FRUCTOSE-SPECIFIC IIA DOMAIN CONTAINING PROTEIN"/>
    <property type="match status" value="1"/>
</dbReference>
<evidence type="ECO:0000259" key="1">
    <source>
        <dbReference type="PROSITE" id="PS51094"/>
    </source>
</evidence>
<evidence type="ECO:0000313" key="3">
    <source>
        <dbReference type="Proteomes" id="UP000182945"/>
    </source>
</evidence>
<dbReference type="Proteomes" id="UP000182945">
    <property type="component" value="Chromosome"/>
</dbReference>
<evidence type="ECO:0000313" key="2">
    <source>
        <dbReference type="EMBL" id="APC49437.1"/>
    </source>
</evidence>
<accession>A0AAC9J2N7</accession>
<dbReference type="EMBL" id="CP017962">
    <property type="protein sequence ID" value="APC49437.1"/>
    <property type="molecule type" value="Genomic_DNA"/>
</dbReference>
<dbReference type="Pfam" id="PF00359">
    <property type="entry name" value="PTS_EIIA_2"/>
    <property type="match status" value="1"/>
</dbReference>
<dbReference type="InterPro" id="IPR002178">
    <property type="entry name" value="PTS_EIIA_type-2_dom"/>
</dbReference>